<dbReference type="AlphaFoldDB" id="A0AAD6HF00"/>
<dbReference type="Gene3D" id="2.60.120.200">
    <property type="match status" value="1"/>
</dbReference>
<dbReference type="InterPro" id="IPR005052">
    <property type="entry name" value="Lectin_leg"/>
</dbReference>
<evidence type="ECO:0000256" key="6">
    <source>
        <dbReference type="SAM" id="MobiDB-lite"/>
    </source>
</evidence>
<organism evidence="9 10">
    <name type="scientific">Penicillium malachiteum</name>
    <dbReference type="NCBI Taxonomy" id="1324776"/>
    <lineage>
        <taxon>Eukaryota</taxon>
        <taxon>Fungi</taxon>
        <taxon>Dikarya</taxon>
        <taxon>Ascomycota</taxon>
        <taxon>Pezizomycotina</taxon>
        <taxon>Eurotiomycetes</taxon>
        <taxon>Eurotiomycetidae</taxon>
        <taxon>Eurotiales</taxon>
        <taxon>Aspergillaceae</taxon>
        <taxon>Penicillium</taxon>
    </lineage>
</organism>
<evidence type="ECO:0000256" key="3">
    <source>
        <dbReference type="ARBA" id="ARBA00022729"/>
    </source>
</evidence>
<dbReference type="GO" id="GO:0005537">
    <property type="term" value="F:D-mannose binding"/>
    <property type="evidence" value="ECO:0007669"/>
    <property type="project" value="TreeGrafter"/>
</dbReference>
<dbReference type="PANTHER" id="PTHR12223">
    <property type="entry name" value="VESICULAR MANNOSE-BINDING LECTIN"/>
    <property type="match status" value="1"/>
</dbReference>
<accession>A0AAD6HF00</accession>
<dbReference type="Pfam" id="PF03388">
    <property type="entry name" value="Lectin_leg-like"/>
    <property type="match status" value="1"/>
</dbReference>
<reference evidence="9" key="1">
    <citation type="journal article" date="2023" name="IMA Fungus">
        <title>Comparative genomic study of the Penicillium genus elucidates a diverse pangenome and 15 lateral gene transfer events.</title>
        <authorList>
            <person name="Petersen C."/>
            <person name="Sorensen T."/>
            <person name="Nielsen M.R."/>
            <person name="Sondergaard T.E."/>
            <person name="Sorensen J.L."/>
            <person name="Fitzpatrick D.A."/>
            <person name="Frisvad J.C."/>
            <person name="Nielsen K.L."/>
        </authorList>
    </citation>
    <scope>NUCLEOTIDE SEQUENCE</scope>
    <source>
        <strain evidence="9">IBT 17514</strain>
    </source>
</reference>
<feature type="transmembrane region" description="Helical" evidence="7">
    <location>
        <begin position="468"/>
        <end position="489"/>
    </location>
</feature>
<keyword evidence="10" id="KW-1185">Reference proteome</keyword>
<feature type="domain" description="L-type lectin-like" evidence="8">
    <location>
        <begin position="89"/>
        <end position="306"/>
    </location>
</feature>
<feature type="region of interest" description="Disordered" evidence="6">
    <location>
        <begin position="340"/>
        <end position="371"/>
    </location>
</feature>
<keyword evidence="5 7" id="KW-0472">Membrane</keyword>
<comment type="caution">
    <text evidence="9">The sequence shown here is derived from an EMBL/GenBank/DDBJ whole genome shotgun (WGS) entry which is preliminary data.</text>
</comment>
<dbReference type="GO" id="GO:0005789">
    <property type="term" value="C:endoplasmic reticulum membrane"/>
    <property type="evidence" value="ECO:0007669"/>
    <property type="project" value="TreeGrafter"/>
</dbReference>
<keyword evidence="2 7" id="KW-0812">Transmembrane</keyword>
<dbReference type="PANTHER" id="PTHR12223:SF28">
    <property type="entry name" value="LECTIN, MANNOSE BINDING 1 LIKE"/>
    <property type="match status" value="1"/>
</dbReference>
<evidence type="ECO:0000256" key="7">
    <source>
        <dbReference type="SAM" id="Phobius"/>
    </source>
</evidence>
<dbReference type="Proteomes" id="UP001215712">
    <property type="component" value="Unassembled WGS sequence"/>
</dbReference>
<evidence type="ECO:0000313" key="10">
    <source>
        <dbReference type="Proteomes" id="UP001215712"/>
    </source>
</evidence>
<proteinExistence type="predicted"/>
<dbReference type="GO" id="GO:0005793">
    <property type="term" value="C:endoplasmic reticulum-Golgi intermediate compartment"/>
    <property type="evidence" value="ECO:0007669"/>
    <property type="project" value="TreeGrafter"/>
</dbReference>
<name>A0AAD6HF00_9EURO</name>
<protein>
    <recommendedName>
        <fullName evidence="8">L-type lectin-like domain-containing protein</fullName>
    </recommendedName>
</protein>
<evidence type="ECO:0000256" key="5">
    <source>
        <dbReference type="ARBA" id="ARBA00023136"/>
    </source>
</evidence>
<dbReference type="EMBL" id="JAQJAN010000017">
    <property type="protein sequence ID" value="KAJ5710205.1"/>
    <property type="molecule type" value="Genomic_DNA"/>
</dbReference>
<dbReference type="InterPro" id="IPR051136">
    <property type="entry name" value="Intracellular_Lectin-GPT"/>
</dbReference>
<dbReference type="InterPro" id="IPR013320">
    <property type="entry name" value="ConA-like_dom_sf"/>
</dbReference>
<evidence type="ECO:0000256" key="1">
    <source>
        <dbReference type="ARBA" id="ARBA00004479"/>
    </source>
</evidence>
<dbReference type="GO" id="GO:0006888">
    <property type="term" value="P:endoplasmic reticulum to Golgi vesicle-mediated transport"/>
    <property type="evidence" value="ECO:0007669"/>
    <property type="project" value="TreeGrafter"/>
</dbReference>
<gene>
    <name evidence="9" type="ORF">N7493_009797</name>
</gene>
<reference evidence="9" key="2">
    <citation type="submission" date="2023-01" db="EMBL/GenBank/DDBJ databases">
        <authorList>
            <person name="Petersen C."/>
        </authorList>
    </citation>
    <scope>NUCLEOTIDE SEQUENCE</scope>
    <source>
        <strain evidence="9">IBT 17514</strain>
    </source>
</reference>
<dbReference type="GO" id="GO:0000139">
    <property type="term" value="C:Golgi membrane"/>
    <property type="evidence" value="ECO:0007669"/>
    <property type="project" value="TreeGrafter"/>
</dbReference>
<keyword evidence="4 7" id="KW-1133">Transmembrane helix</keyword>
<evidence type="ECO:0000313" key="9">
    <source>
        <dbReference type="EMBL" id="KAJ5710205.1"/>
    </source>
</evidence>
<dbReference type="GO" id="GO:0030134">
    <property type="term" value="C:COPII-coated ER to Golgi transport vesicle"/>
    <property type="evidence" value="ECO:0007669"/>
    <property type="project" value="TreeGrafter"/>
</dbReference>
<evidence type="ECO:0000259" key="8">
    <source>
        <dbReference type="PROSITE" id="PS51328"/>
    </source>
</evidence>
<comment type="subcellular location">
    <subcellularLocation>
        <location evidence="1">Membrane</location>
        <topology evidence="1">Single-pass type I membrane protein</topology>
    </subcellularLocation>
</comment>
<evidence type="ECO:0000256" key="2">
    <source>
        <dbReference type="ARBA" id="ARBA00022692"/>
    </source>
</evidence>
<dbReference type="SUPFAM" id="SSF49899">
    <property type="entry name" value="Concanavalin A-like lectins/glucanases"/>
    <property type="match status" value="1"/>
</dbReference>
<keyword evidence="3" id="KW-0732">Signal</keyword>
<evidence type="ECO:0000256" key="4">
    <source>
        <dbReference type="ARBA" id="ARBA00022989"/>
    </source>
</evidence>
<dbReference type="PROSITE" id="PS51328">
    <property type="entry name" value="L_LECTIN_LIKE"/>
    <property type="match status" value="1"/>
</dbReference>
<sequence>MDFTDVGIRHTLLNSVELRHFIDFSPSAAVISKEIRICVIAVVVGWITTREKWKRLLLLRISHDPFLNTTTTSMKVFASLALLAAGATAQIIESASFGYGKTISPTRDSIPGWNINGENFDPSLLSDKLIITPPYPGNVRGSAWAQSPVALSEWSAEFQFRASGPERASGNLQLWYTKDGEARVGTSSIYTVGPFDGFALVIDTHGGRGGSIRGFLNDGTTDYRTHRSVDSLAFGHCDYPYRNLGRPSVVKLKHTSSFFEVTVDDKVCFSTDKVVLPSRNTFRSHRRYPRGTPIPSEVFKFVLESASRARRSLKETPTSNSSSSKLLEFKMPHRLPQAGSDKDYSTQFFDPEQPYPVTEQGHQRHSTRNQSPRPLRVKIVKPRLIEFSHQGTKSLLLEARLQRIESMLQNIRRDLEGKDYSSRFNQLQDTLRTSHLSLTENLHGHLLNGKFTRKQKKITCYYRSTPRMGFFIFLIIAFQIFLAVAYVVYKRRRANMPKKFL</sequence>